<protein>
    <submittedName>
        <fullName evidence="4">Uncharacterized protein</fullName>
    </submittedName>
</protein>
<dbReference type="EMBL" id="QXFT01000282">
    <property type="protein sequence ID" value="KAE9348555.1"/>
    <property type="molecule type" value="Genomic_DNA"/>
</dbReference>
<feature type="compositionally biased region" description="Low complexity" evidence="1">
    <location>
        <begin position="11"/>
        <end position="25"/>
    </location>
</feature>
<evidence type="ECO:0000313" key="7">
    <source>
        <dbReference type="Proteomes" id="UP000435112"/>
    </source>
</evidence>
<dbReference type="Proteomes" id="UP000434957">
    <property type="component" value="Unassembled WGS sequence"/>
</dbReference>
<dbReference type="OrthoDB" id="10266732at2759"/>
<dbReference type="Proteomes" id="UP000435112">
    <property type="component" value="Unassembled WGS sequence"/>
</dbReference>
<dbReference type="EMBL" id="QXFV01000289">
    <property type="protein sequence ID" value="KAE9042384.1"/>
    <property type="molecule type" value="Genomic_DNA"/>
</dbReference>
<accession>A0A6A4FGX9</accession>
<dbReference type="AlphaFoldDB" id="A0A6A4FGX9"/>
<dbReference type="EMBL" id="QXFU01000287">
    <property type="protein sequence ID" value="KAE9037785.1"/>
    <property type="molecule type" value="Genomic_DNA"/>
</dbReference>
<organism evidence="4 6">
    <name type="scientific">Phytophthora rubi</name>
    <dbReference type="NCBI Taxonomy" id="129364"/>
    <lineage>
        <taxon>Eukaryota</taxon>
        <taxon>Sar</taxon>
        <taxon>Stramenopiles</taxon>
        <taxon>Oomycota</taxon>
        <taxon>Peronosporomycetes</taxon>
        <taxon>Peronosporales</taxon>
        <taxon>Peronosporaceae</taxon>
        <taxon>Phytophthora</taxon>
    </lineage>
</organism>
<evidence type="ECO:0000313" key="3">
    <source>
        <dbReference type="EMBL" id="KAE9042384.1"/>
    </source>
</evidence>
<evidence type="ECO:0000313" key="5">
    <source>
        <dbReference type="Proteomes" id="UP000429607"/>
    </source>
</evidence>
<evidence type="ECO:0000313" key="6">
    <source>
        <dbReference type="Proteomes" id="UP000434957"/>
    </source>
</evidence>
<comment type="caution">
    <text evidence="4">The sequence shown here is derived from an EMBL/GenBank/DDBJ whole genome shotgun (WGS) entry which is preliminary data.</text>
</comment>
<reference evidence="4 6" key="1">
    <citation type="submission" date="2018-08" db="EMBL/GenBank/DDBJ databases">
        <title>Genomic investigation of the strawberry pathogen Phytophthora fragariae indicates pathogenicity is determined by transcriptional variation in three key races.</title>
        <authorList>
            <person name="Adams T.M."/>
            <person name="Armitage A.D."/>
            <person name="Sobczyk M.K."/>
            <person name="Bates H.J."/>
            <person name="Dunwell J.M."/>
            <person name="Nellist C.F."/>
            <person name="Harrison R.J."/>
        </authorList>
    </citation>
    <scope>NUCLEOTIDE SEQUENCE [LARGE SCALE GENOMIC DNA]</scope>
    <source>
        <strain evidence="3 5">SCRP249</strain>
        <strain evidence="2 7">SCRP324</strain>
        <strain evidence="4 6">SCRP333</strain>
    </source>
</reference>
<evidence type="ECO:0000256" key="1">
    <source>
        <dbReference type="SAM" id="MobiDB-lite"/>
    </source>
</evidence>
<feature type="region of interest" description="Disordered" evidence="1">
    <location>
        <begin position="1"/>
        <end position="37"/>
    </location>
</feature>
<gene>
    <name evidence="3" type="ORF">PR001_g6211</name>
    <name evidence="2" type="ORF">PR002_g6388</name>
    <name evidence="4" type="ORF">PR003_g6366</name>
</gene>
<evidence type="ECO:0000313" key="2">
    <source>
        <dbReference type="EMBL" id="KAE9037785.1"/>
    </source>
</evidence>
<dbReference type="Proteomes" id="UP000429607">
    <property type="component" value="Unassembled WGS sequence"/>
</dbReference>
<name>A0A6A4FGX9_9STRA</name>
<evidence type="ECO:0000313" key="4">
    <source>
        <dbReference type="EMBL" id="KAE9348555.1"/>
    </source>
</evidence>
<feature type="compositionally biased region" description="Acidic residues" evidence="1">
    <location>
        <begin position="226"/>
        <end position="243"/>
    </location>
</feature>
<keyword evidence="6" id="KW-1185">Reference proteome</keyword>
<feature type="region of interest" description="Disordered" evidence="1">
    <location>
        <begin position="223"/>
        <end position="243"/>
    </location>
</feature>
<proteinExistence type="predicted"/>
<sequence length="243" mass="27187">MAGGDQEQTGEAVAASTAASPPAEEQGCCEPAHKKLKPDDVRCGTVSHLLTDEEHKTLLVLEQSYPDWTNPRTAPPKVPHGRKWVTILAEMKARFPDLNVQRKSLPAICSRGRQKRELRKLRAEHELKSSRKVAEDAADPVRQEEIDELGKRLETLGRENESIRQGQEEAEKHVAFLESVVEVKDAEIEGLKKQLKDEKQKVSLFGKHLRAASDEKLELQRLLCGETEEDETQDTQGAEEAEG</sequence>